<dbReference type="EMBL" id="CP007547">
    <property type="protein sequence ID" value="AIL46971.1"/>
    <property type="molecule type" value="Genomic_DNA"/>
</dbReference>
<feature type="region of interest" description="Disordered" evidence="1">
    <location>
        <begin position="124"/>
        <end position="151"/>
    </location>
</feature>
<proteinExistence type="predicted"/>
<organism evidence="4 5">
    <name type="scientific">Elizabethkingia anophelis NUHP1</name>
    <dbReference type="NCBI Taxonomy" id="1338011"/>
    <lineage>
        <taxon>Bacteria</taxon>
        <taxon>Pseudomonadati</taxon>
        <taxon>Bacteroidota</taxon>
        <taxon>Flavobacteriia</taxon>
        <taxon>Flavobacteriales</taxon>
        <taxon>Weeksellaceae</taxon>
        <taxon>Elizabethkingia</taxon>
    </lineage>
</organism>
<accession>A0A077EH71</accession>
<dbReference type="KEGG" id="eao:BD94_3196"/>
<keyword evidence="2" id="KW-0812">Transmembrane</keyword>
<reference evidence="4" key="2">
    <citation type="journal article" date="2015" name="Genome Biol. Evol.">
        <title>Complete Genome Sequence and Transcriptomic Analysis of the Novel Pathogen Elizabethkingia anophelis in Response to Oxidative Stress.</title>
        <authorList>
            <person name="Li Y."/>
            <person name="Liu Y."/>
            <person name="Chew S.C."/>
            <person name="Tay M."/>
            <person name="Salido M.M."/>
            <person name="Teo J."/>
            <person name="Lauro F.M."/>
            <person name="Givskov M."/>
            <person name="Yang L."/>
        </authorList>
    </citation>
    <scope>NUCLEOTIDE SEQUENCE</scope>
    <source>
        <strain evidence="4">NUHP1</strain>
    </source>
</reference>
<feature type="transmembrane region" description="Helical" evidence="2">
    <location>
        <begin position="41"/>
        <end position="58"/>
    </location>
</feature>
<dbReference type="InterPro" id="IPR022187">
    <property type="entry name" value="Conjug_transposon_TraM"/>
</dbReference>
<keyword evidence="2" id="KW-1133">Transmembrane helix</keyword>
<reference evidence="4" key="1">
    <citation type="journal article" date="2013" name="Lancet">
        <title>First case of E anophelis outbreak in an intensive-care unit.</title>
        <authorList>
            <person name="Teo J."/>
            <person name="Tan S.Y."/>
            <person name="Tay M."/>
            <person name="Ding Y."/>
            <person name="Kjelleberg S."/>
            <person name="Givskov M."/>
            <person name="Lin R.T."/>
            <person name="Yang L."/>
        </authorList>
    </citation>
    <scope>NUCLEOTIDE SEQUENCE [LARGE SCALE GENOMIC DNA]</scope>
    <source>
        <strain evidence="4">NUHP1</strain>
    </source>
</reference>
<evidence type="ECO:0000256" key="2">
    <source>
        <dbReference type="SAM" id="Phobius"/>
    </source>
</evidence>
<gene>
    <name evidence="4" type="ORF">BD94_3196</name>
</gene>
<sequence length="452" mass="49718">MKTENENKKTMIRVSEGAVTDQSKSMLDKERNKAEKFKKPVIFLLMGIVFFGCMYLIFKPSGNPEKPESLGLNDAVPQATGAGLPDDKSKAYEQEILESKNQENKRALTTLSDYWNMEKTEEIASNTAEKNQDLTSDGGRMTSQTTNPSLNSYRNMQDNLRTFYQDNSSETVALRRQLEDLKEQLAAKDIPKPVTVDDQLSLMEKSYQLAAKYLPSGANMSGQKNSLHNANETPAVTTAPKSLNQKESFVAFTAAKKNTVSALYREPSDSLFLAGWNTQRNIGYNRSGSSKQDAQQKNSIKACIHESQVVVGDATVRLRLLEDAKTPSRLIPKGTVITAGSKLQGGRLQLKISSLEFKGNIIPVDITVYDLDGQPGLYVHNSFEINAMTEMAGNMSQTSGASVMLMQSAGQQVATDLTGGVVQGISGYFAKKIQTPKVELKEGHQVFLVSKQ</sequence>
<evidence type="ECO:0000313" key="4">
    <source>
        <dbReference type="EMBL" id="AIL46971.1"/>
    </source>
</evidence>
<dbReference type="Proteomes" id="UP000028933">
    <property type="component" value="Chromosome"/>
</dbReference>
<dbReference type="STRING" id="1338011.BD94_3196"/>
<keyword evidence="2" id="KW-0472">Membrane</keyword>
<evidence type="ECO:0000259" key="3">
    <source>
        <dbReference type="Pfam" id="PF12508"/>
    </source>
</evidence>
<protein>
    <submittedName>
        <fullName evidence="4">Conjugative transposon protein TraM</fullName>
    </submittedName>
</protein>
<evidence type="ECO:0000313" key="5">
    <source>
        <dbReference type="Proteomes" id="UP000028933"/>
    </source>
</evidence>
<dbReference type="InterPro" id="IPR055407">
    <property type="entry name" value="TraM_C"/>
</dbReference>
<dbReference type="AlphaFoldDB" id="A0A077EH71"/>
<dbReference type="HOGENOM" id="CLU_037847_1_0_10"/>
<feature type="domain" description="Conjugative transposon TraM C-terminal" evidence="3">
    <location>
        <begin position="300"/>
        <end position="449"/>
    </location>
</feature>
<evidence type="ECO:0000256" key="1">
    <source>
        <dbReference type="SAM" id="MobiDB-lite"/>
    </source>
</evidence>
<dbReference type="Pfam" id="PF12508">
    <property type="entry name" value="Transposon_TraM"/>
    <property type="match status" value="1"/>
</dbReference>
<dbReference type="NCBIfam" id="TIGR03779">
    <property type="entry name" value="Bac_Flav_CT_M"/>
    <property type="match status" value="1"/>
</dbReference>
<name>A0A077EH71_9FLAO</name>
<dbReference type="eggNOG" id="ENOG502Z7X2">
    <property type="taxonomic scope" value="Bacteria"/>
</dbReference>
<dbReference type="RefSeq" id="WP_024566301.1">
    <property type="nucleotide sequence ID" value="NZ_CP007547.1"/>
</dbReference>